<dbReference type="InterPro" id="IPR011628">
    <property type="entry name" value="Cleaved_adhesin"/>
</dbReference>
<evidence type="ECO:0000313" key="4">
    <source>
        <dbReference type="Proteomes" id="UP000254235"/>
    </source>
</evidence>
<feature type="domain" description="Cleaved adhesin" evidence="2">
    <location>
        <begin position="1252"/>
        <end position="1361"/>
    </location>
</feature>
<dbReference type="InterPro" id="IPR008979">
    <property type="entry name" value="Galactose-bd-like_sf"/>
</dbReference>
<dbReference type="NCBIfam" id="NF038128">
    <property type="entry name" value="choice_anch_J"/>
    <property type="match status" value="2"/>
</dbReference>
<dbReference type="GO" id="GO:0016787">
    <property type="term" value="F:hydrolase activity"/>
    <property type="evidence" value="ECO:0007669"/>
    <property type="project" value="UniProtKB-KW"/>
</dbReference>
<reference evidence="3 4" key="1">
    <citation type="submission" date="2018-06" db="EMBL/GenBank/DDBJ databases">
        <authorList>
            <consortium name="Pathogen Informatics"/>
            <person name="Doyle S."/>
        </authorList>
    </citation>
    <scope>NUCLEOTIDE SEQUENCE [LARGE SCALE GENOMIC DNA]</scope>
    <source>
        <strain evidence="3 4">NCTC13043</strain>
    </source>
</reference>
<feature type="domain" description="Cleaved adhesin" evidence="2">
    <location>
        <begin position="554"/>
        <end position="596"/>
    </location>
</feature>
<dbReference type="InterPro" id="IPR013783">
    <property type="entry name" value="Ig-like_fold"/>
</dbReference>
<keyword evidence="3" id="KW-0378">Hydrolase</keyword>
<dbReference type="SUPFAM" id="SSF49785">
    <property type="entry name" value="Galactose-binding domain-like"/>
    <property type="match status" value="1"/>
</dbReference>
<dbReference type="GeneID" id="78569998"/>
<dbReference type="Gene3D" id="2.60.40.10">
    <property type="entry name" value="Immunoglobulins"/>
    <property type="match status" value="1"/>
</dbReference>
<evidence type="ECO:0000259" key="2">
    <source>
        <dbReference type="Pfam" id="PF07675"/>
    </source>
</evidence>
<protein>
    <submittedName>
        <fullName evidence="3">Lys-gingipain W83</fullName>
        <ecNumber evidence="3">3.4.22.47</ecNumber>
    </submittedName>
</protein>
<proteinExistence type="predicted"/>
<name>A0A379EYK1_9BACT</name>
<dbReference type="Proteomes" id="UP000254235">
    <property type="component" value="Unassembled WGS sequence"/>
</dbReference>
<feature type="chain" id="PRO_5016573760" evidence="1">
    <location>
        <begin position="24"/>
        <end position="1483"/>
    </location>
</feature>
<feature type="signal peptide" evidence="1">
    <location>
        <begin position="1"/>
        <end position="23"/>
    </location>
</feature>
<dbReference type="EC" id="3.4.22.47" evidence="3"/>
<evidence type="ECO:0000313" key="3">
    <source>
        <dbReference type="EMBL" id="SUC11412.1"/>
    </source>
</evidence>
<dbReference type="SUPFAM" id="SSF63825">
    <property type="entry name" value="YWTD domain"/>
    <property type="match status" value="1"/>
</dbReference>
<dbReference type="EMBL" id="UGTP01000001">
    <property type="protein sequence ID" value="SUC11412.1"/>
    <property type="molecule type" value="Genomic_DNA"/>
</dbReference>
<organism evidence="3 4">
    <name type="scientific">Prevotella pallens</name>
    <dbReference type="NCBI Taxonomy" id="60133"/>
    <lineage>
        <taxon>Bacteria</taxon>
        <taxon>Pseudomonadati</taxon>
        <taxon>Bacteroidota</taxon>
        <taxon>Bacteroidia</taxon>
        <taxon>Bacteroidales</taxon>
        <taxon>Prevotellaceae</taxon>
        <taxon>Prevotella</taxon>
    </lineage>
</organism>
<dbReference type="RefSeq" id="WP_115082754.1">
    <property type="nucleotide sequence ID" value="NZ_UGTP01000001.1"/>
</dbReference>
<dbReference type="Gene3D" id="2.60.120.200">
    <property type="match status" value="3"/>
</dbReference>
<dbReference type="Pfam" id="PF07675">
    <property type="entry name" value="Cleaved_Adhesin"/>
    <property type="match status" value="2"/>
</dbReference>
<accession>A0A379EYK1</accession>
<keyword evidence="1" id="KW-0732">Signal</keyword>
<dbReference type="OrthoDB" id="1086190at2"/>
<gene>
    <name evidence="3" type="primary">kgp_1</name>
    <name evidence="3" type="ORF">NCTC13043_00258</name>
</gene>
<evidence type="ECO:0000256" key="1">
    <source>
        <dbReference type="SAM" id="SignalP"/>
    </source>
</evidence>
<sequence length="1483" mass="162195">MKRKKHFLAIAAIASIMALSTSAQNTPKSDTPFILKKVLPQAKKADTKFKEVKTFPLLNQMMIAQPKPSLLREPTDGNKLYAPKFGNSPLSVLPNLEMWANILSNNFVGVCWFNPTQNISFNPLAGYEKGYFNAGSGLAEDAEQLHGVYLDTTYSGWGIILVVHFAWDTRTWEMIGEPEVIRDYRVVATETANDPQTGEVFGQFYNADLTRREFGVIDYQTMTRTTIGQSAHQYVAMGITSDGEAYGVATDGNFYHINRTTGKETLKGSTGIQVARHDGNAYFQSGEIDPRTDEFYWASVDSTGLSMLYTVDLADGHLTQVGALGNTNVMALTIPAPKAADKAPAAVSALSYEFTGASLTGKIKFRAPDETFGGKSLNGTLDYSITSNKNEVATGTVQAGDMCEATVTLPEGINKIAVTVSNEIGRSPKKKQEAYIGFDTPLPAKNVRLNIDAANHATLNWTAPTKGVHNGYLGSLKYDIYKVVDGDTILIATDNEGTTYSENIPADLLKKYSYAVRAKNEKHQSILALSNGQTVGSAFRVPYFDDFLTEADAELYTIIDANHDGTTWKWLSGSTNCFFYKHSFINGDDWLITPSIHLKGGKNYKLSFRARAGLENYPERIEVKWGNGNAVSNMTNELLPPTNLTSIAYQPYSNTFSPTTDGDYNFGFHAISDAETYFLYMDSLFIESAETSRPAAVTEVKATPDPSGALKANFSFKTPTKTTNGTTLSAISKIEIRKGNYIVKTINNPATGITITATDDKATRGKNEYAIIAFNGDEPGERATVKVCVGIDKPDVPSVRVIDQTSSAKITWQHVKGANGGVIVPAEVRYDIYNVTDAGAVGEKIGSVQGGTEYLVNGLQNNEGVQDYKQWAVNANTSMGSSLYGVGAIVVGTPYMLPFHNSFKDLSLENQFFAIERPNKEISWDIVNDRTVDNDGGAIVFNPSKAGTAAIVTGKISLQGAASPKFLFDYYTQPGTKGSLAIELVKQDGTSINFWAHDLSTETTGTAKWNHVILDLPTELLSQDYFRIRIRGAATASLENTPIYVDNINVIDPLQKDAAITMTAVESVKKGQPINLDVRVTNAGLDNIRGSKLIVTANGKEVYKSSIDQDLLLMQQAKIPVAVKTTSLDQSQEMKLTATIEMENDLETNNNTASASVRLITAKLASPTDLKATAAGENKVKLTWKAPYIETNVVEDDFENYAAWSTTFGDWTTVDADNGYAGALSEKGTYPHQDEKFAFVNWQPSDVFGAGQGLAPHSGKRAAVSIYQFNKGGTEYVTANNWLISPLLSGKEQTIHFWVNNIKSETNGRETFDVLASSTGTDTLNFVKIGDTYVQESAKWTEISVKLPAGTRYFAIHQNTSKEQASIFMIDDASYETGNILSSYNVYCNKEFKGNTAETSFTDMVDNTDVIRDYSITAVYFDGSESAPVSIEVSNDIETINRNETIAYDVYSIEGILVCKKSENLRHLQPGIYIVNGRKCILK</sequence>